<dbReference type="GO" id="GO:0004459">
    <property type="term" value="F:L-lactate dehydrogenase (NAD+) activity"/>
    <property type="evidence" value="ECO:0007669"/>
    <property type="project" value="UniProtKB-UniRule"/>
</dbReference>
<keyword evidence="4 7" id="KW-0560">Oxidoreductase</keyword>
<dbReference type="PANTHER" id="PTHR43128:SF16">
    <property type="entry name" value="L-LACTATE DEHYDROGENASE"/>
    <property type="match status" value="1"/>
</dbReference>
<comment type="pathway">
    <text evidence="1 7">Fermentation; pyruvate fermentation to lactate; (S)-lactate from pyruvate: step 1/1.</text>
</comment>
<evidence type="ECO:0000256" key="8">
    <source>
        <dbReference type="PIRSR" id="PIRSR000102-1"/>
    </source>
</evidence>
<feature type="binding site" evidence="7">
    <location>
        <begin position="125"/>
        <end position="128"/>
    </location>
    <ligand>
        <name>substrate</name>
    </ligand>
</feature>
<dbReference type="CDD" id="cd05291">
    <property type="entry name" value="HicDH_like"/>
    <property type="match status" value="1"/>
</dbReference>
<dbReference type="Gene3D" id="3.40.50.720">
    <property type="entry name" value="NAD(P)-binding Rossmann-like Domain"/>
    <property type="match status" value="1"/>
</dbReference>
<dbReference type="Pfam" id="PF02866">
    <property type="entry name" value="Ldh_1_C"/>
    <property type="match status" value="1"/>
</dbReference>
<sequence>MNHTIKSKKVAVIGTGLVGTSFMAAAHLMGLAAEYGIIDINEQKAGANAMDLEDSLSVMDSGRTTKLYNYSDLKDADVIVITAGRPQKHGETRLELLVDNAKIMKSIAESVKKSGFNGVTVINSNPVDVMTGIYAKVTGFDKNKVISSGTALEASRFVQEVASRFNLNPATVKGAVLGEHGDSSVSVFESINAGGVPYADLNKNKIISKADEDIIQENVRRKAYKIIEGKGSTFYGVGAVTAKLVRAIINDEHSVHCVGAYLTGQYGVKDIYFGTPAVLGSNGIQQILEVSLTDEKMKLVKKSAEIVKTAFESVAKHI</sequence>
<dbReference type="Gene3D" id="3.90.110.10">
    <property type="entry name" value="Lactate dehydrogenase/glycoside hydrolase, family 4, C-terminal"/>
    <property type="match status" value="1"/>
</dbReference>
<dbReference type="HAMAP" id="MF_00488">
    <property type="entry name" value="Lactate_dehydrog"/>
    <property type="match status" value="1"/>
</dbReference>
<feature type="active site" description="Proton acceptor" evidence="7 8">
    <location>
        <position position="180"/>
    </location>
</feature>
<dbReference type="OrthoDB" id="9802969at2"/>
<comment type="subunit">
    <text evidence="7">Homotetramer.</text>
</comment>
<comment type="catalytic activity">
    <reaction evidence="6 7">
        <text>(S)-lactate + NAD(+) = pyruvate + NADH + H(+)</text>
        <dbReference type="Rhea" id="RHEA:23444"/>
        <dbReference type="ChEBI" id="CHEBI:15361"/>
        <dbReference type="ChEBI" id="CHEBI:15378"/>
        <dbReference type="ChEBI" id="CHEBI:16651"/>
        <dbReference type="ChEBI" id="CHEBI:57540"/>
        <dbReference type="ChEBI" id="CHEBI:57945"/>
        <dbReference type="EC" id="1.1.1.27"/>
    </reaction>
</comment>
<feature type="binding site" evidence="7 9">
    <location>
        <position position="39"/>
    </location>
    <ligand>
        <name>NAD(+)</name>
        <dbReference type="ChEBI" id="CHEBI:57540"/>
    </ligand>
</feature>
<evidence type="ECO:0000313" key="13">
    <source>
        <dbReference type="Proteomes" id="UP000295518"/>
    </source>
</evidence>
<comment type="caution">
    <text evidence="7">Lacks conserved residue(s) required for the propagation of feature annotation.</text>
</comment>
<feature type="binding site" evidence="9">
    <location>
        <begin position="14"/>
        <end position="19"/>
    </location>
    <ligand>
        <name>NAD(+)</name>
        <dbReference type="ChEBI" id="CHEBI:57540"/>
    </ligand>
</feature>
<feature type="binding site" evidence="7">
    <location>
        <position position="18"/>
    </location>
    <ligand>
        <name>NAD(+)</name>
        <dbReference type="ChEBI" id="CHEBI:57540"/>
    </ligand>
</feature>
<evidence type="ECO:0000313" key="12">
    <source>
        <dbReference type="EMBL" id="TDO19893.1"/>
    </source>
</evidence>
<keyword evidence="7" id="KW-0597">Phosphoprotein</keyword>
<evidence type="ECO:0000256" key="6">
    <source>
        <dbReference type="ARBA" id="ARBA00049258"/>
    </source>
</evidence>
<dbReference type="InterPro" id="IPR036291">
    <property type="entry name" value="NAD(P)-bd_dom_sf"/>
</dbReference>
<feature type="binding site" evidence="7">
    <location>
        <position position="70"/>
    </location>
    <ligand>
        <name>NAD(+)</name>
        <dbReference type="ChEBI" id="CHEBI:57540"/>
    </ligand>
</feature>
<dbReference type="InterPro" id="IPR022383">
    <property type="entry name" value="Lactate/malate_DH_C"/>
</dbReference>
<dbReference type="PIRSF" id="PIRSF000102">
    <property type="entry name" value="Lac_mal_DH"/>
    <property type="match status" value="1"/>
</dbReference>
<comment type="similarity">
    <text evidence="2 7">Belongs to the LDH/MDH superfamily. LDH family.</text>
</comment>
<dbReference type="InterPro" id="IPR001236">
    <property type="entry name" value="Lactate/malate_DH_N"/>
</dbReference>
<dbReference type="GO" id="GO:0006089">
    <property type="term" value="P:lactate metabolic process"/>
    <property type="evidence" value="ECO:0007669"/>
    <property type="project" value="TreeGrafter"/>
</dbReference>
<dbReference type="InterPro" id="IPR018177">
    <property type="entry name" value="L-lactate_DH_AS"/>
</dbReference>
<dbReference type="UniPathway" id="UPA00554">
    <property type="reaction ID" value="UER00611"/>
</dbReference>
<accession>A0A4R6ICB7</accession>
<evidence type="ECO:0000256" key="5">
    <source>
        <dbReference type="ARBA" id="ARBA00023027"/>
    </source>
</evidence>
<comment type="subcellular location">
    <subcellularLocation>
        <location evidence="7">Cytoplasm</location>
    </subcellularLocation>
</comment>
<dbReference type="InterPro" id="IPR001557">
    <property type="entry name" value="L-lactate/malate_DH"/>
</dbReference>
<dbReference type="GO" id="GO:0006096">
    <property type="term" value="P:glycolytic process"/>
    <property type="evidence" value="ECO:0007669"/>
    <property type="project" value="UniProtKB-UniRule"/>
</dbReference>
<dbReference type="PRINTS" id="PR00086">
    <property type="entry name" value="LLDHDRGNASE"/>
</dbReference>
<proteinExistence type="inferred from homology"/>
<evidence type="ECO:0000256" key="9">
    <source>
        <dbReference type="PIRSR" id="PIRSR000102-3"/>
    </source>
</evidence>
<keyword evidence="7" id="KW-0963">Cytoplasm</keyword>
<dbReference type="AlphaFoldDB" id="A0A4R6ICB7"/>
<dbReference type="Proteomes" id="UP000295518">
    <property type="component" value="Unassembled WGS sequence"/>
</dbReference>
<dbReference type="NCBIfam" id="TIGR01771">
    <property type="entry name" value="L-LDH-NAD"/>
    <property type="match status" value="1"/>
</dbReference>
<feature type="binding site" evidence="7">
    <location>
        <position position="106"/>
    </location>
    <ligand>
        <name>NAD(+)</name>
        <dbReference type="ChEBI" id="CHEBI:57540"/>
    </ligand>
</feature>
<evidence type="ECO:0000256" key="3">
    <source>
        <dbReference type="ARBA" id="ARBA00012967"/>
    </source>
</evidence>
<dbReference type="RefSeq" id="WP_094254694.1">
    <property type="nucleotide sequence ID" value="NZ_NNCE01000004.1"/>
</dbReference>
<dbReference type="InterPro" id="IPR015955">
    <property type="entry name" value="Lactate_DH/Glyco_Ohase_4_C"/>
</dbReference>
<feature type="binding site" evidence="7">
    <location>
        <position position="93"/>
    </location>
    <ligand>
        <name>substrate</name>
    </ligand>
</feature>
<gene>
    <name evidence="7" type="primary">ldh</name>
    <name evidence="12" type="ORF">EI74_0532</name>
</gene>
<dbReference type="GO" id="GO:0005737">
    <property type="term" value="C:cytoplasm"/>
    <property type="evidence" value="ECO:0007669"/>
    <property type="project" value="UniProtKB-SubCell"/>
</dbReference>
<dbReference type="SUPFAM" id="SSF56327">
    <property type="entry name" value="LDH C-terminal domain-like"/>
    <property type="match status" value="1"/>
</dbReference>
<feature type="modified residue" description="Phosphotyrosine" evidence="7">
    <location>
        <position position="224"/>
    </location>
</feature>
<feature type="binding site" evidence="7">
    <location>
        <position position="87"/>
    </location>
    <ligand>
        <name>substrate</name>
    </ligand>
</feature>
<keyword evidence="5 7" id="KW-0520">NAD</keyword>
<feature type="binding site" evidence="7">
    <location>
        <position position="148"/>
    </location>
    <ligand>
        <name>NAD(+)</name>
        <dbReference type="ChEBI" id="CHEBI:57540"/>
    </ligand>
</feature>
<feature type="domain" description="Lactate/malate dehydrogenase C-terminal" evidence="11">
    <location>
        <begin position="150"/>
        <end position="316"/>
    </location>
</feature>
<organism evidence="12 13">
    <name type="scientific">Mycoplasma testudineum</name>
    <dbReference type="NCBI Taxonomy" id="244584"/>
    <lineage>
        <taxon>Bacteria</taxon>
        <taxon>Bacillati</taxon>
        <taxon>Mycoplasmatota</taxon>
        <taxon>Mollicutes</taxon>
        <taxon>Mycoplasmataceae</taxon>
        <taxon>Mycoplasma</taxon>
    </lineage>
</organism>
<dbReference type="EMBL" id="SNWN01000012">
    <property type="protein sequence ID" value="TDO19893.1"/>
    <property type="molecule type" value="Genomic_DNA"/>
</dbReference>
<dbReference type="Pfam" id="PF00056">
    <property type="entry name" value="Ldh_1_N"/>
    <property type="match status" value="1"/>
</dbReference>
<feature type="binding site" evidence="7">
    <location>
        <position position="233"/>
    </location>
    <ligand>
        <name>substrate</name>
    </ligand>
</feature>
<evidence type="ECO:0000259" key="10">
    <source>
        <dbReference type="Pfam" id="PF00056"/>
    </source>
</evidence>
<dbReference type="SUPFAM" id="SSF51735">
    <property type="entry name" value="NAD(P)-binding Rossmann-fold domains"/>
    <property type="match status" value="1"/>
</dbReference>
<comment type="function">
    <text evidence="7">Catalyzes the conversion of lactate to pyruvate.</text>
</comment>
<evidence type="ECO:0000256" key="4">
    <source>
        <dbReference type="ARBA" id="ARBA00023002"/>
    </source>
</evidence>
<feature type="binding site" evidence="9">
    <location>
        <position position="100"/>
    </location>
    <ligand>
        <name>NAD(+)</name>
        <dbReference type="ChEBI" id="CHEBI:57540"/>
    </ligand>
</feature>
<name>A0A4R6ICB7_9MOLU</name>
<evidence type="ECO:0000259" key="11">
    <source>
        <dbReference type="Pfam" id="PF02866"/>
    </source>
</evidence>
<evidence type="ECO:0000256" key="1">
    <source>
        <dbReference type="ARBA" id="ARBA00004843"/>
    </source>
</evidence>
<protein>
    <recommendedName>
        <fullName evidence="3 7">L-lactate dehydrogenase</fullName>
        <shortName evidence="7">L-LDH</shortName>
        <ecNumber evidence="3 7">1.1.1.27</ecNumber>
    </recommendedName>
</protein>
<evidence type="ECO:0000256" key="7">
    <source>
        <dbReference type="HAMAP-Rule" id="MF_00488"/>
    </source>
</evidence>
<keyword evidence="13" id="KW-1185">Reference proteome</keyword>
<dbReference type="EC" id="1.1.1.27" evidence="3 7"/>
<comment type="caution">
    <text evidence="12">The sequence shown here is derived from an EMBL/GenBank/DDBJ whole genome shotgun (WGS) entry which is preliminary data.</text>
</comment>
<dbReference type="InterPro" id="IPR011304">
    <property type="entry name" value="L-lactate_DH"/>
</dbReference>
<dbReference type="PROSITE" id="PS00064">
    <property type="entry name" value="L_LDH"/>
    <property type="match status" value="1"/>
</dbReference>
<evidence type="ECO:0000256" key="2">
    <source>
        <dbReference type="ARBA" id="ARBA00006054"/>
    </source>
</evidence>
<feature type="binding site" evidence="7">
    <location>
        <position position="44"/>
    </location>
    <ligand>
        <name>NAD(+)</name>
        <dbReference type="ChEBI" id="CHEBI:57540"/>
    </ligand>
</feature>
<dbReference type="PANTHER" id="PTHR43128">
    <property type="entry name" value="L-2-HYDROXYCARBOXYLATE DEHYDROGENASE (NAD(P)(+))"/>
    <property type="match status" value="1"/>
</dbReference>
<reference evidence="12 13" key="1">
    <citation type="submission" date="2019-03" db="EMBL/GenBank/DDBJ databases">
        <title>Genomic Encyclopedia of Archaeal and Bacterial Type Strains, Phase II (KMG-II): from individual species to whole genera.</title>
        <authorList>
            <person name="Goeker M."/>
        </authorList>
    </citation>
    <scope>NUCLEOTIDE SEQUENCE [LARGE SCALE GENOMIC DNA]</scope>
    <source>
        <strain evidence="12 13">ATCC 700618</strain>
    </source>
</reference>
<feature type="domain" description="Lactate/malate dehydrogenase N-terminal" evidence="10">
    <location>
        <begin position="9"/>
        <end position="146"/>
    </location>
</feature>